<comment type="caution">
    <text evidence="1">The sequence shown here is derived from an EMBL/GenBank/DDBJ whole genome shotgun (WGS) entry which is preliminary data.</text>
</comment>
<keyword evidence="2" id="KW-1185">Reference proteome</keyword>
<sequence>MIVLDLVREHTILSAVIGSQAYGLAGPDSDEDRRGVYAAPTELFWGMVKPPDSVEGPQPERLSWEVEHFCLLALKANPTVLELLVTPLVEECTDAGRELRELLPAFLSQRAVKSFRRATEQQLTRAAAALAEGGELKWKQVMHSLRLLLVGEHLVRTGELVVDARAHREELLSVKAGERDWDTVRTRAVGLFADIELAEADSPLAPMPDRAAVERWLVSVRRRSVEGKLT</sequence>
<accession>A0ABS5AIH7</accession>
<protein>
    <submittedName>
        <fullName evidence="1">Nucleotidyltransferase</fullName>
    </submittedName>
</protein>
<dbReference type="EMBL" id="JAGIOO010000001">
    <property type="protein sequence ID" value="MBP2476370.1"/>
    <property type="molecule type" value="Genomic_DNA"/>
</dbReference>
<dbReference type="PANTHER" id="PTHR34817">
    <property type="entry name" value="NUCLEOTIDYLTRANSFERASE"/>
    <property type="match status" value="1"/>
</dbReference>
<dbReference type="Proteomes" id="UP001519363">
    <property type="component" value="Unassembled WGS sequence"/>
</dbReference>
<dbReference type="PANTHER" id="PTHR34817:SF2">
    <property type="entry name" value="NUCLEOTIDYLTRANSFERASE"/>
    <property type="match status" value="1"/>
</dbReference>
<dbReference type="InterPro" id="IPR018775">
    <property type="entry name" value="RlaP"/>
</dbReference>
<evidence type="ECO:0000313" key="2">
    <source>
        <dbReference type="Proteomes" id="UP001519363"/>
    </source>
</evidence>
<name>A0ABS5AIH7_9PSEU</name>
<organism evidence="1 2">
    <name type="scientific">Crossiella equi</name>
    <dbReference type="NCBI Taxonomy" id="130796"/>
    <lineage>
        <taxon>Bacteria</taxon>
        <taxon>Bacillati</taxon>
        <taxon>Actinomycetota</taxon>
        <taxon>Actinomycetes</taxon>
        <taxon>Pseudonocardiales</taxon>
        <taxon>Pseudonocardiaceae</taxon>
        <taxon>Crossiella</taxon>
    </lineage>
</organism>
<proteinExistence type="predicted"/>
<reference evidence="1 2" key="1">
    <citation type="submission" date="2021-03" db="EMBL/GenBank/DDBJ databases">
        <title>Sequencing the genomes of 1000 actinobacteria strains.</title>
        <authorList>
            <person name="Klenk H.-P."/>
        </authorList>
    </citation>
    <scope>NUCLEOTIDE SEQUENCE [LARGE SCALE GENOMIC DNA]</scope>
    <source>
        <strain evidence="1 2">DSM 44580</strain>
    </source>
</reference>
<evidence type="ECO:0000313" key="1">
    <source>
        <dbReference type="EMBL" id="MBP2476370.1"/>
    </source>
</evidence>
<dbReference type="Pfam" id="PF10127">
    <property type="entry name" value="RlaP"/>
    <property type="match status" value="1"/>
</dbReference>
<gene>
    <name evidence="1" type="ORF">JOF53_005242</name>
</gene>
<dbReference type="RefSeq" id="WP_086781740.1">
    <property type="nucleotide sequence ID" value="NZ_JAGIOO010000001.1"/>
</dbReference>